<organism evidence="2 3">
    <name type="scientific">Nesterenkonia flava</name>
    <dbReference type="NCBI Taxonomy" id="469799"/>
    <lineage>
        <taxon>Bacteria</taxon>
        <taxon>Bacillati</taxon>
        <taxon>Actinomycetota</taxon>
        <taxon>Actinomycetes</taxon>
        <taxon>Micrococcales</taxon>
        <taxon>Micrococcaceae</taxon>
        <taxon>Nesterenkonia</taxon>
    </lineage>
</organism>
<keyword evidence="1" id="KW-1133">Transmembrane helix</keyword>
<gene>
    <name evidence="2" type="ORF">RH857_04400</name>
</gene>
<evidence type="ECO:0000313" key="3">
    <source>
        <dbReference type="Proteomes" id="UP001260872"/>
    </source>
</evidence>
<name>A0ABU1FRV1_9MICC</name>
<reference evidence="3" key="1">
    <citation type="submission" date="2023-07" db="EMBL/GenBank/DDBJ databases">
        <title>Description of three actinobacteria isolated from air of manufacturing shop in a pharmaceutical factory.</title>
        <authorList>
            <person name="Zhang D.-F."/>
        </authorList>
    </citation>
    <scope>NUCLEOTIDE SEQUENCE [LARGE SCALE GENOMIC DNA]</scope>
    <source>
        <strain evidence="3">CCTCC AB 207010</strain>
    </source>
</reference>
<evidence type="ECO:0000313" key="2">
    <source>
        <dbReference type="EMBL" id="MDR5711375.1"/>
    </source>
</evidence>
<dbReference type="RefSeq" id="WP_310536758.1">
    <property type="nucleotide sequence ID" value="NZ_BAAAOC010000022.1"/>
</dbReference>
<dbReference type="Proteomes" id="UP001260872">
    <property type="component" value="Unassembled WGS sequence"/>
</dbReference>
<keyword evidence="3" id="KW-1185">Reference proteome</keyword>
<proteinExistence type="predicted"/>
<keyword evidence="1" id="KW-0472">Membrane</keyword>
<accession>A0ABU1FRV1</accession>
<comment type="caution">
    <text evidence="2">The sequence shown here is derived from an EMBL/GenBank/DDBJ whole genome shotgun (WGS) entry which is preliminary data.</text>
</comment>
<dbReference type="EMBL" id="JAVKGT010000008">
    <property type="protein sequence ID" value="MDR5711375.1"/>
    <property type="molecule type" value="Genomic_DNA"/>
</dbReference>
<evidence type="ECO:0000256" key="1">
    <source>
        <dbReference type="SAM" id="Phobius"/>
    </source>
</evidence>
<sequence length="57" mass="6211">MRLAHVHAPATPTGAVDGVGWILPAALVLVLAAGYLLLLVRRRLQLERGWNPWRTGS</sequence>
<feature type="transmembrane region" description="Helical" evidence="1">
    <location>
        <begin position="20"/>
        <end position="40"/>
    </location>
</feature>
<keyword evidence="1" id="KW-0812">Transmembrane</keyword>
<protein>
    <recommendedName>
        <fullName evidence="4">LPXTG cell wall anchor domain-containing protein</fullName>
    </recommendedName>
</protein>
<evidence type="ECO:0008006" key="4">
    <source>
        <dbReference type="Google" id="ProtNLM"/>
    </source>
</evidence>